<sequence>MLRQLNIENLAVVRRQQVRFGPGLTIVTGETGAGKSLVVDALALVVGGRATSDIIRAGETRAAVEALFDCPDHPEVRRILAEAELEAEDTLLIRREVALNGKGRLFINDQLCPVATVRALRPFLVDIHGQGDQQTLIFPAAHAGVLDAFGQHVELATATAEAFAAWHAAQQARERFEQEALHRRQRRDLLEFQRGDIERVAPADGEDEHLCRERTRLLHAERLLAAAAAGYDLLYEREASALTLVAQALRQVEDLAAADPALSEVLSTLEAARYGIEEAAFALRDYAETVVVSPERLREVESRLDDLDRLKRKYGGTLEQVLATLARIQAELAQVENDDAEQQRLAAAVEAAAARYRECALALRAARQAAAPRFEQALEHELPFLALPQARLVVAFDWRDAGAVATWESTGLEGVEFLFTSNPGEPPRPLSRVASGGELSRLMLAVKSILAPTDIPRTMVFDEVDVGISGRVAEAVGIRLRRLAERQQVLCITHQAQVARFGTTHLRVEKTVRHERTHTEIVALDMDARVEELARLLGGAVVTESARQAAREMLAPEGFVGAPTSQANC</sequence>
<gene>
    <name evidence="12" type="primary">recN</name>
    <name evidence="12" type="ORF">J8C05_06145</name>
</gene>
<evidence type="ECO:0000256" key="1">
    <source>
        <dbReference type="ARBA" id="ARBA00003618"/>
    </source>
</evidence>
<keyword evidence="6" id="KW-0067">ATP-binding</keyword>
<reference evidence="12 13" key="1">
    <citation type="submission" date="2021-03" db="EMBL/GenBank/DDBJ databases">
        <title>Genomic and phenotypic characterization of Chloracidobacterium isolates provides evidence for multiple species.</title>
        <authorList>
            <person name="Saini M.K."/>
            <person name="Costas A.M.G."/>
            <person name="Tank M."/>
            <person name="Bryant D.A."/>
        </authorList>
    </citation>
    <scope>NUCLEOTIDE SEQUENCE [LARGE SCALE GENOMIC DNA]</scope>
    <source>
        <strain evidence="12 13">N</strain>
    </source>
</reference>
<dbReference type="Pfam" id="PF02463">
    <property type="entry name" value="SMC_N"/>
    <property type="match status" value="1"/>
</dbReference>
<dbReference type="PANTHER" id="PTHR11059">
    <property type="entry name" value="DNA REPAIR PROTEIN RECN"/>
    <property type="match status" value="1"/>
</dbReference>
<dbReference type="Proteomes" id="UP000677668">
    <property type="component" value="Chromosome 1"/>
</dbReference>
<evidence type="ECO:0000313" key="12">
    <source>
        <dbReference type="EMBL" id="QUV92969.1"/>
    </source>
</evidence>
<evidence type="ECO:0000259" key="11">
    <source>
        <dbReference type="Pfam" id="PF02463"/>
    </source>
</evidence>
<keyword evidence="4" id="KW-0547">Nucleotide-binding</keyword>
<name>A0ABX8B0H3_9BACT</name>
<dbReference type="SUPFAM" id="SSF52540">
    <property type="entry name" value="P-loop containing nucleoside triphosphate hydrolases"/>
    <property type="match status" value="2"/>
</dbReference>
<evidence type="ECO:0000256" key="9">
    <source>
        <dbReference type="PIRNR" id="PIRNR003128"/>
    </source>
</evidence>
<feature type="domain" description="RecF/RecN/SMC N-terminal" evidence="11">
    <location>
        <begin position="2"/>
        <end position="510"/>
    </location>
</feature>
<evidence type="ECO:0000256" key="2">
    <source>
        <dbReference type="ARBA" id="ARBA00009441"/>
    </source>
</evidence>
<dbReference type="Gene3D" id="3.40.50.300">
    <property type="entry name" value="P-loop containing nucleotide triphosphate hydrolases"/>
    <property type="match status" value="2"/>
</dbReference>
<keyword evidence="10" id="KW-0175">Coiled coil</keyword>
<feature type="coiled-coil region" evidence="10">
    <location>
        <begin position="318"/>
        <end position="345"/>
    </location>
</feature>
<keyword evidence="5 9" id="KW-0227">DNA damage</keyword>
<dbReference type="InterPro" id="IPR027417">
    <property type="entry name" value="P-loop_NTPase"/>
</dbReference>
<dbReference type="NCBIfam" id="TIGR00634">
    <property type="entry name" value="recN"/>
    <property type="match status" value="1"/>
</dbReference>
<proteinExistence type="inferred from homology"/>
<evidence type="ECO:0000256" key="10">
    <source>
        <dbReference type="SAM" id="Coils"/>
    </source>
</evidence>
<organism evidence="12 13">
    <name type="scientific">Chloracidobacterium sp. N</name>
    <dbReference type="NCBI Taxonomy" id="2821540"/>
    <lineage>
        <taxon>Bacteria</taxon>
        <taxon>Pseudomonadati</taxon>
        <taxon>Acidobacteriota</taxon>
        <taxon>Terriglobia</taxon>
        <taxon>Terriglobales</taxon>
        <taxon>Acidobacteriaceae</taxon>
        <taxon>Chloracidobacterium</taxon>
        <taxon>Chloracidobacterium aggregatum</taxon>
    </lineage>
</organism>
<keyword evidence="7 9" id="KW-0234">DNA repair</keyword>
<dbReference type="PANTHER" id="PTHR11059:SF0">
    <property type="entry name" value="DNA REPAIR PROTEIN RECN"/>
    <property type="match status" value="1"/>
</dbReference>
<accession>A0ABX8B0H3</accession>
<evidence type="ECO:0000313" key="13">
    <source>
        <dbReference type="Proteomes" id="UP000677668"/>
    </source>
</evidence>
<keyword evidence="13" id="KW-1185">Reference proteome</keyword>
<dbReference type="InterPro" id="IPR003395">
    <property type="entry name" value="RecF/RecN/SMC_N"/>
</dbReference>
<comment type="function">
    <text evidence="1 9">May be involved in recombinational repair of damaged DNA.</text>
</comment>
<evidence type="ECO:0000256" key="5">
    <source>
        <dbReference type="ARBA" id="ARBA00022763"/>
    </source>
</evidence>
<evidence type="ECO:0000256" key="7">
    <source>
        <dbReference type="ARBA" id="ARBA00023204"/>
    </source>
</evidence>
<evidence type="ECO:0000256" key="4">
    <source>
        <dbReference type="ARBA" id="ARBA00022741"/>
    </source>
</evidence>
<dbReference type="InterPro" id="IPR004604">
    <property type="entry name" value="DNA_recomb/repair_RecN"/>
</dbReference>
<evidence type="ECO:0000256" key="6">
    <source>
        <dbReference type="ARBA" id="ARBA00022840"/>
    </source>
</evidence>
<evidence type="ECO:0000256" key="8">
    <source>
        <dbReference type="ARBA" id="ARBA00033408"/>
    </source>
</evidence>
<evidence type="ECO:0000256" key="3">
    <source>
        <dbReference type="ARBA" id="ARBA00021315"/>
    </source>
</evidence>
<dbReference type="PIRSF" id="PIRSF003128">
    <property type="entry name" value="RecN"/>
    <property type="match status" value="1"/>
</dbReference>
<dbReference type="RefSeq" id="WP_211421396.1">
    <property type="nucleotide sequence ID" value="NZ_CP072642.1"/>
</dbReference>
<dbReference type="NCBIfam" id="NF008121">
    <property type="entry name" value="PRK10869.1"/>
    <property type="match status" value="1"/>
</dbReference>
<dbReference type="EMBL" id="CP072642">
    <property type="protein sequence ID" value="QUV92969.1"/>
    <property type="molecule type" value="Genomic_DNA"/>
</dbReference>
<dbReference type="CDD" id="cd03241">
    <property type="entry name" value="ABC_RecN"/>
    <property type="match status" value="2"/>
</dbReference>
<protein>
    <recommendedName>
        <fullName evidence="3 9">DNA repair protein RecN</fullName>
    </recommendedName>
    <alternativeName>
        <fullName evidence="8 9">Recombination protein N</fullName>
    </alternativeName>
</protein>
<comment type="similarity">
    <text evidence="2 9">Belongs to the RecN family.</text>
</comment>